<evidence type="ECO:0000256" key="5">
    <source>
        <dbReference type="ARBA" id="ARBA00023277"/>
    </source>
</evidence>
<organism evidence="6 7">
    <name type="scientific">Faecalicatena acetigenes</name>
    <dbReference type="NCBI Taxonomy" id="2981790"/>
    <lineage>
        <taxon>Bacteria</taxon>
        <taxon>Bacillati</taxon>
        <taxon>Bacillota</taxon>
        <taxon>Clostridia</taxon>
        <taxon>Lachnospirales</taxon>
        <taxon>Lachnospiraceae</taxon>
        <taxon>Faecalicatena</taxon>
    </lineage>
</organism>
<evidence type="ECO:0000313" key="7">
    <source>
        <dbReference type="Proteomes" id="UP001652394"/>
    </source>
</evidence>
<dbReference type="NCBIfam" id="NF008761">
    <property type="entry name" value="PRK11797.1"/>
    <property type="match status" value="1"/>
</dbReference>
<dbReference type="InterPro" id="IPR023750">
    <property type="entry name" value="RbsD-like_sf"/>
</dbReference>
<dbReference type="RefSeq" id="WP_267303962.1">
    <property type="nucleotide sequence ID" value="NZ_JAOQJX010000001.1"/>
</dbReference>
<proteinExistence type="predicted"/>
<evidence type="ECO:0000256" key="2">
    <source>
        <dbReference type="ARBA" id="ARBA00012862"/>
    </source>
</evidence>
<dbReference type="InterPro" id="IPR023064">
    <property type="entry name" value="D-ribose_pyranase"/>
</dbReference>
<dbReference type="GO" id="GO:0062193">
    <property type="term" value="F:D-ribose pyranase activity"/>
    <property type="evidence" value="ECO:0007669"/>
    <property type="project" value="UniProtKB-EC"/>
</dbReference>
<dbReference type="SUPFAM" id="SSF102546">
    <property type="entry name" value="RbsD-like"/>
    <property type="match status" value="1"/>
</dbReference>
<dbReference type="Gene3D" id="3.40.1650.10">
    <property type="entry name" value="RbsD-like domain"/>
    <property type="match status" value="1"/>
</dbReference>
<keyword evidence="4 6" id="KW-0413">Isomerase</keyword>
<evidence type="ECO:0000256" key="4">
    <source>
        <dbReference type="ARBA" id="ARBA00023235"/>
    </source>
</evidence>
<evidence type="ECO:0000256" key="1">
    <source>
        <dbReference type="ARBA" id="ARBA00000223"/>
    </source>
</evidence>
<evidence type="ECO:0000256" key="3">
    <source>
        <dbReference type="ARBA" id="ARBA00022490"/>
    </source>
</evidence>
<keyword evidence="7" id="KW-1185">Reference proteome</keyword>
<sequence length="140" mass="15943">MVTNGIQNIHIASMLNFAQHMDEIIICDIGFPIPKGVDYVDLVLKDDVPTVNEVLDEVLACFSVEKVIMAEEGRYYNPSYVDKIQKKFDPCIPFQFITHKEFKMRSQKVKGIIRTGDYTANSNVLLVSADSGKFHREYHG</sequence>
<comment type="caution">
    <text evidence="6">The sequence shown here is derived from an EMBL/GenBank/DDBJ whole genome shotgun (WGS) entry which is preliminary data.</text>
</comment>
<evidence type="ECO:0000313" key="6">
    <source>
        <dbReference type="EMBL" id="MCU6746266.1"/>
    </source>
</evidence>
<dbReference type="InterPro" id="IPR007721">
    <property type="entry name" value="RbsD_FucU"/>
</dbReference>
<dbReference type="Pfam" id="PF05025">
    <property type="entry name" value="RbsD_FucU"/>
    <property type="match status" value="1"/>
</dbReference>
<dbReference type="PANTHER" id="PTHR37831">
    <property type="entry name" value="D-RIBOSE PYRANASE"/>
    <property type="match status" value="1"/>
</dbReference>
<comment type="catalytic activity">
    <reaction evidence="1">
        <text>beta-D-ribopyranose = beta-D-ribofuranose</text>
        <dbReference type="Rhea" id="RHEA:25432"/>
        <dbReference type="ChEBI" id="CHEBI:27476"/>
        <dbReference type="ChEBI" id="CHEBI:47002"/>
        <dbReference type="EC" id="5.4.99.62"/>
    </reaction>
</comment>
<reference evidence="6 7" key="1">
    <citation type="journal article" date="2021" name="ISME Commun">
        <title>Automated analysis of genomic sequences facilitates high-throughput and comprehensive description of bacteria.</title>
        <authorList>
            <person name="Hitch T.C.A."/>
        </authorList>
    </citation>
    <scope>NUCLEOTIDE SEQUENCE [LARGE SCALE GENOMIC DNA]</scope>
    <source>
        <strain evidence="6 7">H2_18</strain>
    </source>
</reference>
<keyword evidence="5" id="KW-0119">Carbohydrate metabolism</keyword>
<keyword evidence="3" id="KW-0963">Cytoplasm</keyword>
<gene>
    <name evidence="6" type="primary">rbsD</name>
    <name evidence="6" type="ORF">OCV51_01095</name>
</gene>
<accession>A0ABT2T7P9</accession>
<dbReference type="Proteomes" id="UP001652394">
    <property type="component" value="Unassembled WGS sequence"/>
</dbReference>
<name>A0ABT2T7P9_9FIRM</name>
<dbReference type="EMBL" id="JAOQJX010000001">
    <property type="protein sequence ID" value="MCU6746266.1"/>
    <property type="molecule type" value="Genomic_DNA"/>
</dbReference>
<dbReference type="PANTHER" id="PTHR37831:SF1">
    <property type="entry name" value="D-RIBOSE PYRANASE"/>
    <property type="match status" value="1"/>
</dbReference>
<protein>
    <recommendedName>
        <fullName evidence="2">D-ribose pyranase</fullName>
        <ecNumber evidence="2">5.4.99.62</ecNumber>
    </recommendedName>
</protein>
<dbReference type="EC" id="5.4.99.62" evidence="2"/>